<keyword evidence="3" id="KW-1185">Reference proteome</keyword>
<dbReference type="EMBL" id="JBHSUB010000011">
    <property type="protein sequence ID" value="MFC6378622.1"/>
    <property type="molecule type" value="Genomic_DNA"/>
</dbReference>
<dbReference type="Proteomes" id="UP001596230">
    <property type="component" value="Unassembled WGS sequence"/>
</dbReference>
<gene>
    <name evidence="2" type="ORF">ACFP9W_11125</name>
</gene>
<dbReference type="InterPro" id="IPR041129">
    <property type="entry name" value="CdiI_2"/>
</dbReference>
<protein>
    <submittedName>
        <fullName evidence="2">Contact-dependent growth inhibition system immunity protein</fullName>
    </submittedName>
</protein>
<reference evidence="3" key="1">
    <citation type="journal article" date="2019" name="Int. J. Syst. Evol. Microbiol.">
        <title>The Global Catalogue of Microorganisms (GCM) 10K type strain sequencing project: providing services to taxonomists for standard genome sequencing and annotation.</title>
        <authorList>
            <consortium name="The Broad Institute Genomics Platform"/>
            <consortium name="The Broad Institute Genome Sequencing Center for Infectious Disease"/>
            <person name="Wu L."/>
            <person name="Ma J."/>
        </authorList>
    </citation>
    <scope>NUCLEOTIDE SEQUENCE [LARGE SCALE GENOMIC DNA]</scope>
    <source>
        <strain evidence="3">CGMCC 1.18518</strain>
    </source>
</reference>
<evidence type="ECO:0000313" key="3">
    <source>
        <dbReference type="Proteomes" id="UP001596230"/>
    </source>
</evidence>
<sequence>MNNNYKNLGTLVRVFFGQDYDLFGETVEDVLDSYLQIENPKMAINVCQEAENLLSLNDETLTKTFAILSQGECFPEPWGETVRTFLEKIKRHLANRVQFP</sequence>
<organism evidence="2 3">
    <name type="scientific">Tatumella terrea</name>
    <dbReference type="NCBI Taxonomy" id="419007"/>
    <lineage>
        <taxon>Bacteria</taxon>
        <taxon>Pseudomonadati</taxon>
        <taxon>Pseudomonadota</taxon>
        <taxon>Gammaproteobacteria</taxon>
        <taxon>Enterobacterales</taxon>
        <taxon>Erwiniaceae</taxon>
        <taxon>Tatumella</taxon>
    </lineage>
</organism>
<name>A0ABW1VY17_9GAMM</name>
<feature type="domain" description="CdiI immunity protein" evidence="1">
    <location>
        <begin position="4"/>
        <end position="92"/>
    </location>
</feature>
<accession>A0ABW1VY17</accession>
<evidence type="ECO:0000259" key="1">
    <source>
        <dbReference type="Pfam" id="PF18593"/>
    </source>
</evidence>
<comment type="caution">
    <text evidence="2">The sequence shown here is derived from an EMBL/GenBank/DDBJ whole genome shotgun (WGS) entry which is preliminary data.</text>
</comment>
<dbReference type="Pfam" id="PF18593">
    <property type="entry name" value="CdiI_2"/>
    <property type="match status" value="1"/>
</dbReference>
<dbReference type="RefSeq" id="WP_385951206.1">
    <property type="nucleotide sequence ID" value="NZ_JBHSUB010000011.1"/>
</dbReference>
<proteinExistence type="predicted"/>
<evidence type="ECO:0000313" key="2">
    <source>
        <dbReference type="EMBL" id="MFC6378622.1"/>
    </source>
</evidence>